<dbReference type="Proteomes" id="UP000095286">
    <property type="component" value="Unplaced"/>
</dbReference>
<reference evidence="2" key="1">
    <citation type="submission" date="2016-11" db="UniProtKB">
        <authorList>
            <consortium name="WormBaseParasite"/>
        </authorList>
    </citation>
    <scope>IDENTIFICATION</scope>
    <source>
        <strain evidence="2">KR3021</strain>
    </source>
</reference>
<organism evidence="1 2">
    <name type="scientific">Rhabditophanes sp. KR3021</name>
    <dbReference type="NCBI Taxonomy" id="114890"/>
    <lineage>
        <taxon>Eukaryota</taxon>
        <taxon>Metazoa</taxon>
        <taxon>Ecdysozoa</taxon>
        <taxon>Nematoda</taxon>
        <taxon>Chromadorea</taxon>
        <taxon>Rhabditida</taxon>
        <taxon>Tylenchina</taxon>
        <taxon>Panagrolaimomorpha</taxon>
        <taxon>Strongyloidoidea</taxon>
        <taxon>Alloionematidae</taxon>
        <taxon>Rhabditophanes</taxon>
    </lineage>
</organism>
<evidence type="ECO:0000313" key="2">
    <source>
        <dbReference type="WBParaSite" id="RSKR_0000118200.1"/>
    </source>
</evidence>
<proteinExistence type="predicted"/>
<evidence type="ECO:0000313" key="1">
    <source>
        <dbReference type="Proteomes" id="UP000095286"/>
    </source>
</evidence>
<protein>
    <submittedName>
        <fullName evidence="2">Calcium release-activated calcium channel protein 1</fullName>
    </submittedName>
</protein>
<accession>A0AC35TJI4</accession>
<dbReference type="WBParaSite" id="RSKR_0000118200.1">
    <property type="protein sequence ID" value="RSKR_0000118200.1"/>
    <property type="gene ID" value="RSKR_0000118200"/>
</dbReference>
<name>A0AC35TJI4_9BILA</name>
<sequence>MIKSNPRLSPQSQREIIQNDCDILQQMLQQEAIATNNKNALPGGADFDAKAIYKQHYGELSVQEKYLYDLSRAQLKASSRTSALLAGFAMVALVELQYTETTPRPLLIILAVVTTLLVSVHLLALMMSTCILPYIEANGCTKDSPHKRLKFYIELSWFFSTCIGLLLFLVEIEVILFVKFDAVHYLPAAYITAAILVPVFVIFIVFSCLIHKNRMSHSMERAHSKMDGIEQYVHDAESDQFVGNPLLRGDMSRQMFDISPNSSIHHDLQSQGEMVEMKNVVKVV</sequence>